<dbReference type="OrthoDB" id="2389786at2"/>
<reference evidence="1 3" key="1">
    <citation type="journal article" date="2015" name="Int. J. Syst. Evol. Microbiol.">
        <title>Complete genome sequence of Salinicoccus halodurans H3B36, isolated from the Qaidam Basin in China.</title>
        <authorList>
            <person name="Jiang K."/>
            <person name="Xue Y."/>
            <person name="Ma Y."/>
        </authorList>
    </citation>
    <scope>NUCLEOTIDE SEQUENCE [LARGE SCALE GENOMIC DNA]</scope>
    <source>
        <strain evidence="1 3">H3B36</strain>
    </source>
</reference>
<dbReference type="Proteomes" id="UP000034029">
    <property type="component" value="Chromosome"/>
</dbReference>
<dbReference type="AlphaFoldDB" id="A0A0F7HMR7"/>
<dbReference type="EMBL" id="FOTB01000006">
    <property type="protein sequence ID" value="SFK93798.1"/>
    <property type="molecule type" value="Genomic_DNA"/>
</dbReference>
<dbReference type="EMBL" id="CP011366">
    <property type="protein sequence ID" value="AKG74269.1"/>
    <property type="molecule type" value="Genomic_DNA"/>
</dbReference>
<evidence type="ECO:0000313" key="4">
    <source>
        <dbReference type="Proteomes" id="UP000183090"/>
    </source>
</evidence>
<reference evidence="2 4" key="3">
    <citation type="submission" date="2016-10" db="EMBL/GenBank/DDBJ databases">
        <authorList>
            <person name="Varghese N."/>
            <person name="Submissions S."/>
        </authorList>
    </citation>
    <scope>NUCLEOTIDE SEQUENCE [LARGE SCALE GENOMIC DNA]</scope>
    <source>
        <strain evidence="2 4">CGMCC 1.6501</strain>
    </source>
</reference>
<evidence type="ECO:0000313" key="1">
    <source>
        <dbReference type="EMBL" id="AKG74269.1"/>
    </source>
</evidence>
<dbReference type="InterPro" id="IPR021866">
    <property type="entry name" value="SpoIIAA-like"/>
</dbReference>
<dbReference type="RefSeq" id="WP_046790451.1">
    <property type="nucleotide sequence ID" value="NZ_CP011366.1"/>
</dbReference>
<accession>A0A0F7HMR7</accession>
<gene>
    <name evidence="1" type="ORF">AAT16_08510</name>
    <name evidence="2" type="ORF">SAMN05216235_2599</name>
</gene>
<organism evidence="2 4">
    <name type="scientific">Salinicoccus halodurans</name>
    <dbReference type="NCBI Taxonomy" id="407035"/>
    <lineage>
        <taxon>Bacteria</taxon>
        <taxon>Bacillati</taxon>
        <taxon>Bacillota</taxon>
        <taxon>Bacilli</taxon>
        <taxon>Bacillales</taxon>
        <taxon>Staphylococcaceae</taxon>
        <taxon>Salinicoccus</taxon>
    </lineage>
</organism>
<protein>
    <submittedName>
        <fullName evidence="2">SpoIIAA-like</fullName>
    </submittedName>
</protein>
<proteinExistence type="predicted"/>
<keyword evidence="3" id="KW-1185">Reference proteome</keyword>
<dbReference type="InterPro" id="IPR038396">
    <property type="entry name" value="SpoIIAA-like_sf"/>
</dbReference>
<dbReference type="InterPro" id="IPR036513">
    <property type="entry name" value="STAS_dom_sf"/>
</dbReference>
<sequence length="118" mass="13297">MIKIRESDYSNILYMEVDGKVTQEDAEKSDAFIKEHYAEGETVNALVDVKNLEGTDIGGLLKGMVVDIKHWDQYGKFAVITDSAWIEGGAQAADTAPGIEVKQFDRSQKEDAWEWLQR</sequence>
<evidence type="ECO:0000313" key="3">
    <source>
        <dbReference type="Proteomes" id="UP000034029"/>
    </source>
</evidence>
<name>A0A0F7HMR7_9STAP</name>
<reference evidence="3" key="2">
    <citation type="submission" date="2015-04" db="EMBL/GenBank/DDBJ databases">
        <title>Complete genome sequence of Salinicoccus halodurans strain H3B36, isolated from the Qaidam basin of China.</title>
        <authorList>
            <person name="Ma Y."/>
            <person name="Jiang K."/>
            <person name="Xue Y."/>
        </authorList>
    </citation>
    <scope>NUCLEOTIDE SEQUENCE [LARGE SCALE GENOMIC DNA]</scope>
    <source>
        <strain evidence="3">H3B36</strain>
    </source>
</reference>
<dbReference type="Gene3D" id="3.40.50.10600">
    <property type="entry name" value="SpoIIaa-like domains"/>
    <property type="match status" value="1"/>
</dbReference>
<dbReference type="KEGG" id="shv:AAT16_08510"/>
<evidence type="ECO:0000313" key="2">
    <source>
        <dbReference type="EMBL" id="SFK93798.1"/>
    </source>
</evidence>
<dbReference type="Proteomes" id="UP000183090">
    <property type="component" value="Unassembled WGS sequence"/>
</dbReference>
<dbReference type="SUPFAM" id="SSF52091">
    <property type="entry name" value="SpoIIaa-like"/>
    <property type="match status" value="1"/>
</dbReference>
<dbReference type="Pfam" id="PF11964">
    <property type="entry name" value="SpoIIAA-like"/>
    <property type="match status" value="1"/>
</dbReference>